<proteinExistence type="predicted"/>
<evidence type="ECO:0000313" key="1">
    <source>
        <dbReference type="EMBL" id="CDM88373.1"/>
    </source>
</evidence>
<dbReference type="KEGG" id="xbv:XBW1_1016"/>
<dbReference type="AlphaFoldDB" id="A0A0B6X6Q2"/>
<reference evidence="1 2" key="1">
    <citation type="submission" date="2014-02" db="EMBL/GenBank/DDBJ databases">
        <authorList>
            <person name="Genoscope - CEA"/>
        </authorList>
    </citation>
    <scope>NUCLEOTIDE SEQUENCE [LARGE SCALE GENOMIC DNA]</scope>
    <source>
        <strain evidence="1 2">CS03</strain>
    </source>
</reference>
<accession>A0A0B6X6Q2</accession>
<protein>
    <submittedName>
        <fullName evidence="1">Putative phage protein</fullName>
    </submittedName>
</protein>
<dbReference type="EMBL" id="FO818637">
    <property type="protein sequence ID" value="CDM88373.1"/>
    <property type="molecule type" value="Genomic_DNA"/>
</dbReference>
<organism evidence="1 2">
    <name type="scientific">Xenorhabdus bovienii</name>
    <name type="common">Xenorhabdus nematophila subsp. bovienii</name>
    <dbReference type="NCBI Taxonomy" id="40576"/>
    <lineage>
        <taxon>Bacteria</taxon>
        <taxon>Pseudomonadati</taxon>
        <taxon>Pseudomonadota</taxon>
        <taxon>Gammaproteobacteria</taxon>
        <taxon>Enterobacterales</taxon>
        <taxon>Morganellaceae</taxon>
        <taxon>Xenorhabdus</taxon>
    </lineage>
</organism>
<evidence type="ECO:0000313" key="2">
    <source>
        <dbReference type="Proteomes" id="UP000032930"/>
    </source>
</evidence>
<sequence length="73" mass="8370">MYTGTHKQIWRAVMTRDNVNNKSQKMSARVPHEIADNVESLKEPGESTAQFIVTALQGEIKRRQRRTKASSEQ</sequence>
<dbReference type="NCBIfam" id="NF041551">
    <property type="entry name" value="YlcI_YnfO_N"/>
    <property type="match status" value="1"/>
</dbReference>
<name>A0A0B6X6Q2_XENBV</name>
<dbReference type="Proteomes" id="UP000032930">
    <property type="component" value="Chromosome"/>
</dbReference>
<gene>
    <name evidence="1" type="ORF">XBW1_1016</name>
</gene>